<evidence type="ECO:0000313" key="4">
    <source>
        <dbReference type="EMBL" id="SFL55994.1"/>
    </source>
</evidence>
<proteinExistence type="inferred from homology"/>
<gene>
    <name evidence="4" type="ORF">SAMN04488004_12811</name>
</gene>
<dbReference type="Pfam" id="PF13561">
    <property type="entry name" value="adh_short_C2"/>
    <property type="match status" value="1"/>
</dbReference>
<dbReference type="FunFam" id="3.40.50.720:FF:000084">
    <property type="entry name" value="Short-chain dehydrogenase reductase"/>
    <property type="match status" value="1"/>
</dbReference>
<dbReference type="STRING" id="195913.SAMN04488004_12811"/>
<name>A0A1I4INX0_9RHOB</name>
<dbReference type="PROSITE" id="PS00061">
    <property type="entry name" value="ADH_SHORT"/>
    <property type="match status" value="1"/>
</dbReference>
<dbReference type="Proteomes" id="UP000199550">
    <property type="component" value="Unassembled WGS sequence"/>
</dbReference>
<dbReference type="PANTHER" id="PTHR43477">
    <property type="entry name" value="DIHYDROANTICAPSIN 7-DEHYDROGENASE"/>
    <property type="match status" value="1"/>
</dbReference>
<protein>
    <submittedName>
        <fullName evidence="4">2-dehydro-3-deoxy-L-fuconate dehydrogenase</fullName>
    </submittedName>
</protein>
<dbReference type="SUPFAM" id="SSF51735">
    <property type="entry name" value="NAD(P)-binding Rossmann-fold domains"/>
    <property type="match status" value="1"/>
</dbReference>
<dbReference type="GO" id="GO:0016491">
    <property type="term" value="F:oxidoreductase activity"/>
    <property type="evidence" value="ECO:0007669"/>
    <property type="project" value="UniProtKB-KW"/>
</dbReference>
<keyword evidence="2" id="KW-0560">Oxidoreductase</keyword>
<dbReference type="OrthoDB" id="517007at2"/>
<evidence type="ECO:0000256" key="1">
    <source>
        <dbReference type="ARBA" id="ARBA00006484"/>
    </source>
</evidence>
<keyword evidence="3" id="KW-0520">NAD</keyword>
<organism evidence="4 5">
    <name type="scientific">Loktanella salsilacus</name>
    <dbReference type="NCBI Taxonomy" id="195913"/>
    <lineage>
        <taxon>Bacteria</taxon>
        <taxon>Pseudomonadati</taxon>
        <taxon>Pseudomonadota</taxon>
        <taxon>Alphaproteobacteria</taxon>
        <taxon>Rhodobacterales</taxon>
        <taxon>Roseobacteraceae</taxon>
        <taxon>Loktanella</taxon>
    </lineage>
</organism>
<dbReference type="AlphaFoldDB" id="A0A1I4INX0"/>
<dbReference type="InterPro" id="IPR020904">
    <property type="entry name" value="Sc_DH/Rdtase_CS"/>
</dbReference>
<dbReference type="PRINTS" id="PR00080">
    <property type="entry name" value="SDRFAMILY"/>
</dbReference>
<sequence>MGHSMKGKTALITAAGAGIGRASAQALAARGVQVIATDLDGSLVAELADTSPNIIGMQLDVLDAAAVEALVASVAPVDILLNCAGWVHDGTILDCDDAVWDRAFNLNAKAMYRITKAVLPGMLDKGAGSIINIASIVSSEKGAPRRFAYGASKAAIIGMTKAIAADFVKDGIRCNAICPGTVQSPSLNDRLAATGDFDKALAAFKERQPMGRLGQPEEIAEMVCYLAGDMAAFTTGQAFAVDGGWSI</sequence>
<dbReference type="Gene3D" id="3.40.50.720">
    <property type="entry name" value="NAD(P)-binding Rossmann-like Domain"/>
    <property type="match status" value="1"/>
</dbReference>
<reference evidence="5" key="1">
    <citation type="submission" date="2016-10" db="EMBL/GenBank/DDBJ databases">
        <authorList>
            <person name="Varghese N."/>
            <person name="Submissions S."/>
        </authorList>
    </citation>
    <scope>NUCLEOTIDE SEQUENCE [LARGE SCALE GENOMIC DNA]</scope>
    <source>
        <strain evidence="5">DSM 16199</strain>
    </source>
</reference>
<dbReference type="InterPro" id="IPR002347">
    <property type="entry name" value="SDR_fam"/>
</dbReference>
<dbReference type="EMBL" id="FOTF01000028">
    <property type="protein sequence ID" value="SFL55994.1"/>
    <property type="molecule type" value="Genomic_DNA"/>
</dbReference>
<dbReference type="InterPro" id="IPR036291">
    <property type="entry name" value="NAD(P)-bd_dom_sf"/>
</dbReference>
<dbReference type="PANTHER" id="PTHR43477:SF4">
    <property type="entry name" value="DEHYDROGENASE_REDUCTASE SDR FAMILY MEMBER 6"/>
    <property type="match status" value="1"/>
</dbReference>
<dbReference type="PRINTS" id="PR00081">
    <property type="entry name" value="GDHRDH"/>
</dbReference>
<evidence type="ECO:0000313" key="5">
    <source>
        <dbReference type="Proteomes" id="UP000199550"/>
    </source>
</evidence>
<keyword evidence="5" id="KW-1185">Reference proteome</keyword>
<comment type="similarity">
    <text evidence="1">Belongs to the short-chain dehydrogenases/reductases (SDR) family.</text>
</comment>
<dbReference type="InterPro" id="IPR051122">
    <property type="entry name" value="SDR_DHRS6-like"/>
</dbReference>
<accession>A0A1I4INX0</accession>
<evidence type="ECO:0000256" key="2">
    <source>
        <dbReference type="ARBA" id="ARBA00023002"/>
    </source>
</evidence>
<evidence type="ECO:0000256" key="3">
    <source>
        <dbReference type="ARBA" id="ARBA00023027"/>
    </source>
</evidence>